<evidence type="ECO:0000256" key="6">
    <source>
        <dbReference type="PROSITE-ProRule" id="PRU00283"/>
    </source>
</evidence>
<keyword evidence="9" id="KW-1185">Reference proteome</keyword>
<dbReference type="PANTHER" id="PTHR47969">
    <property type="entry name" value="CHROMOSOME-ASSOCIATED KINESIN KIF4A-RELATED"/>
    <property type="match status" value="1"/>
</dbReference>
<comment type="subcellular location">
    <subcellularLocation>
        <location evidence="1">Cytoplasm</location>
    </subcellularLocation>
</comment>
<organism evidence="8 9">
    <name type="scientific">Lodderomyces beijingensis</name>
    <dbReference type="NCBI Taxonomy" id="1775926"/>
    <lineage>
        <taxon>Eukaryota</taxon>
        <taxon>Fungi</taxon>
        <taxon>Dikarya</taxon>
        <taxon>Ascomycota</taxon>
        <taxon>Saccharomycotina</taxon>
        <taxon>Pichiomycetes</taxon>
        <taxon>Debaryomycetaceae</taxon>
        <taxon>Candida/Lodderomyces clade</taxon>
        <taxon>Lodderomyces</taxon>
    </lineage>
</organism>
<evidence type="ECO:0000256" key="3">
    <source>
        <dbReference type="ARBA" id="ARBA00022741"/>
    </source>
</evidence>
<keyword evidence="6" id="KW-0505">Motor protein</keyword>
<dbReference type="PROSITE" id="PS50067">
    <property type="entry name" value="KINESIN_MOTOR_2"/>
    <property type="match status" value="1"/>
</dbReference>
<evidence type="ECO:0000256" key="1">
    <source>
        <dbReference type="ARBA" id="ARBA00004496"/>
    </source>
</evidence>
<dbReference type="EMBL" id="OZ022407">
    <property type="protein sequence ID" value="CAK9438585.1"/>
    <property type="molecule type" value="Genomic_DNA"/>
</dbReference>
<dbReference type="InterPro" id="IPR027417">
    <property type="entry name" value="P-loop_NTPase"/>
</dbReference>
<keyword evidence="3 6" id="KW-0547">Nucleotide-binding</keyword>
<reference evidence="8 9" key="1">
    <citation type="submission" date="2024-03" db="EMBL/GenBank/DDBJ databases">
        <authorList>
            <person name="Brejova B."/>
        </authorList>
    </citation>
    <scope>NUCLEOTIDE SEQUENCE [LARGE SCALE GENOMIC DNA]</scope>
    <source>
        <strain evidence="8 9">CBS 14171</strain>
    </source>
</reference>
<dbReference type="InterPro" id="IPR001752">
    <property type="entry name" value="Kinesin_motor_dom"/>
</dbReference>
<keyword evidence="4 6" id="KW-0067">ATP-binding</keyword>
<dbReference type="RefSeq" id="XP_066829747.1">
    <property type="nucleotide sequence ID" value="XM_066972849.1"/>
</dbReference>
<protein>
    <recommendedName>
        <fullName evidence="7">Kinesin motor domain-containing protein</fullName>
    </recommendedName>
</protein>
<dbReference type="PANTHER" id="PTHR47969:SF15">
    <property type="entry name" value="CHROMOSOME-ASSOCIATED KINESIN KIF4A-RELATED"/>
    <property type="match status" value="1"/>
</dbReference>
<comment type="similarity">
    <text evidence="6">Belongs to the TRAFAC class myosin-kinesin ATPase superfamily. Kinesin family.</text>
</comment>
<dbReference type="Proteomes" id="UP001497383">
    <property type="component" value="Chromosome 3"/>
</dbReference>
<evidence type="ECO:0000313" key="9">
    <source>
        <dbReference type="Proteomes" id="UP001497383"/>
    </source>
</evidence>
<feature type="binding site" evidence="6">
    <location>
        <begin position="104"/>
        <end position="111"/>
    </location>
    <ligand>
        <name>ATP</name>
        <dbReference type="ChEBI" id="CHEBI:30616"/>
    </ligand>
</feature>
<evidence type="ECO:0000256" key="4">
    <source>
        <dbReference type="ARBA" id="ARBA00022840"/>
    </source>
</evidence>
<sequence>MNDDANRIKVVVRVRPPLPREQAEGGSACKSKSLVQISSEEVATAHLHHPTNQTKKTFHFDDCFSSFDKSELSYTDNGSFYARNGPELMTHFFGGYNVCFLAYGQTSSGKTFSMMGEKQHPGMIPLLMHDIFKQMEVLIGQKISCELKISYIEIYNEQVRDLLRDSEIKCRIREHPQTGPYVENVKEYSVTSYNQFVKLLNLGNGMRTTASTSMNDKSSRSHAVITLTLKQTKFERACSTTTTNGADYNDDDEFGDASEETISNIKLVDLAGSERMKKTNVYSQQERVKEGALINKSLTVLGRCINLLATKSTLVVPYRDSILTYLLKENLGGNSKTCMLFCVSPFDYEETHQTLSYANEVKKISTSAKANRTKLKTAPINWEELRADDTVVGTLRSEIDRLAGELTKLKVENVPSQDSKQDAKVSNLLEYLERRSAKLEFENKYLKSSLSIKDKHIVELTKHVDYLHRDYQSLYASYRENQMKQLQQARVQLLGEIAQCCESMDKDLERFDPSQF</sequence>
<evidence type="ECO:0000259" key="7">
    <source>
        <dbReference type="PROSITE" id="PS50067"/>
    </source>
</evidence>
<dbReference type="GeneID" id="92208005"/>
<dbReference type="Gene3D" id="3.40.850.10">
    <property type="entry name" value="Kinesin motor domain"/>
    <property type="match status" value="1"/>
</dbReference>
<feature type="domain" description="Kinesin motor" evidence="7">
    <location>
        <begin position="7"/>
        <end position="364"/>
    </location>
</feature>
<dbReference type="SUPFAM" id="SSF52540">
    <property type="entry name" value="P-loop containing nucleoside triphosphate hydrolases"/>
    <property type="match status" value="1"/>
</dbReference>
<name>A0ABP0ZMZ5_9ASCO</name>
<evidence type="ECO:0000256" key="2">
    <source>
        <dbReference type="ARBA" id="ARBA00022490"/>
    </source>
</evidence>
<dbReference type="InterPro" id="IPR027640">
    <property type="entry name" value="Kinesin-like_fam"/>
</dbReference>
<dbReference type="InterPro" id="IPR036961">
    <property type="entry name" value="Kinesin_motor_dom_sf"/>
</dbReference>
<proteinExistence type="inferred from homology"/>
<accession>A0ABP0ZMZ5</accession>
<dbReference type="PRINTS" id="PR00380">
    <property type="entry name" value="KINESINHEAVY"/>
</dbReference>
<gene>
    <name evidence="8" type="ORF">LODBEIA_P28090</name>
</gene>
<dbReference type="SMART" id="SM00129">
    <property type="entry name" value="KISc"/>
    <property type="match status" value="1"/>
</dbReference>
<evidence type="ECO:0000256" key="5">
    <source>
        <dbReference type="ARBA" id="ARBA00023054"/>
    </source>
</evidence>
<keyword evidence="5" id="KW-0175">Coiled coil</keyword>
<dbReference type="Pfam" id="PF00225">
    <property type="entry name" value="Kinesin"/>
    <property type="match status" value="1"/>
</dbReference>
<keyword evidence="2" id="KW-0963">Cytoplasm</keyword>
<evidence type="ECO:0000313" key="8">
    <source>
        <dbReference type="EMBL" id="CAK9438585.1"/>
    </source>
</evidence>